<feature type="domain" description="Beta-lactamase-related" evidence="2">
    <location>
        <begin position="85"/>
        <end position="407"/>
    </location>
</feature>
<evidence type="ECO:0000259" key="2">
    <source>
        <dbReference type="Pfam" id="PF00144"/>
    </source>
</evidence>
<dbReference type="GO" id="GO:0004180">
    <property type="term" value="F:carboxypeptidase activity"/>
    <property type="evidence" value="ECO:0007669"/>
    <property type="project" value="UniProtKB-KW"/>
</dbReference>
<feature type="transmembrane region" description="Helical" evidence="1">
    <location>
        <begin position="49"/>
        <end position="67"/>
    </location>
</feature>
<dbReference type="InterPro" id="IPR050491">
    <property type="entry name" value="AmpC-like"/>
</dbReference>
<accession>A0A918TAH8</accession>
<comment type="caution">
    <text evidence="3">The sequence shown here is derived from an EMBL/GenBank/DDBJ whole genome shotgun (WGS) entry which is preliminary data.</text>
</comment>
<protein>
    <submittedName>
        <fullName evidence="3">D-alanyl-D-alanine carboxypeptidase</fullName>
    </submittedName>
</protein>
<dbReference type="Gene3D" id="3.40.710.10">
    <property type="entry name" value="DD-peptidase/beta-lactamase superfamily"/>
    <property type="match status" value="1"/>
</dbReference>
<dbReference type="Proteomes" id="UP000646244">
    <property type="component" value="Unassembled WGS sequence"/>
</dbReference>
<organism evidence="3 4">
    <name type="scientific">Streptomyces cinnamoneus</name>
    <name type="common">Streptoverticillium cinnamoneum</name>
    <dbReference type="NCBI Taxonomy" id="53446"/>
    <lineage>
        <taxon>Bacteria</taxon>
        <taxon>Bacillati</taxon>
        <taxon>Actinomycetota</taxon>
        <taxon>Actinomycetes</taxon>
        <taxon>Kitasatosporales</taxon>
        <taxon>Streptomycetaceae</taxon>
        <taxon>Streptomyces</taxon>
        <taxon>Streptomyces cinnamoneus group</taxon>
    </lineage>
</organism>
<dbReference type="InterPro" id="IPR012338">
    <property type="entry name" value="Beta-lactam/transpept-like"/>
</dbReference>
<keyword evidence="3" id="KW-0645">Protease</keyword>
<gene>
    <name evidence="3" type="ORF">GCM10010507_01280</name>
</gene>
<dbReference type="Pfam" id="PF00144">
    <property type="entry name" value="Beta-lactamase"/>
    <property type="match status" value="1"/>
</dbReference>
<dbReference type="PANTHER" id="PTHR46825">
    <property type="entry name" value="D-ALANYL-D-ALANINE-CARBOXYPEPTIDASE/ENDOPEPTIDASE AMPH"/>
    <property type="match status" value="1"/>
</dbReference>
<keyword evidence="1" id="KW-0812">Transmembrane</keyword>
<keyword evidence="3" id="KW-0121">Carboxypeptidase</keyword>
<dbReference type="EMBL" id="BMVB01000001">
    <property type="protein sequence ID" value="GHC32722.1"/>
    <property type="molecule type" value="Genomic_DNA"/>
</dbReference>
<name>A0A918TAH8_STRCJ</name>
<proteinExistence type="predicted"/>
<sequence>MRFAPAARGEWGLGKGDVVRTGGGAMADAVGERARPAGRGRGRRRLRTLLAVLVAAVTAAAASGPGARGGGGHERTLAAMEAAVRDGVPGVLGRAHDGRGAWRGSAGVSDLTTRRPFLPRDHFRTGSIAKTFVATVVLQLEAEGRLSVDDTVESRLPGVVRGHGHDGRKITIRQLLDHTSGIFNYLDDPTLRAKVYGKAFLAHRDDTWTPAELVALAMTHAPNFPPGTGYDYSNTEYTLAALIVERTTGRPYGTELRRRITEPLGLHSTTLPGTDRRIPRPSGREYTRFHDDPGTTHDVTEFNPSLLWAVGDMISTTADLDRFLAVLLGGGLLPPAQMREMTTTVPQGDDPDSAAGLGLFRYRLPCGAEVWGHDGLFYGTQSIAYATRDGRHRLVVHFNGDWLADTAAAGNVLLAEFC</sequence>
<evidence type="ECO:0000313" key="4">
    <source>
        <dbReference type="Proteomes" id="UP000646244"/>
    </source>
</evidence>
<reference evidence="3" key="1">
    <citation type="journal article" date="2014" name="Int. J. Syst. Evol. Microbiol.">
        <title>Complete genome sequence of Corynebacterium casei LMG S-19264T (=DSM 44701T), isolated from a smear-ripened cheese.</title>
        <authorList>
            <consortium name="US DOE Joint Genome Institute (JGI-PGF)"/>
            <person name="Walter F."/>
            <person name="Albersmeier A."/>
            <person name="Kalinowski J."/>
            <person name="Ruckert C."/>
        </authorList>
    </citation>
    <scope>NUCLEOTIDE SEQUENCE</scope>
    <source>
        <strain evidence="3">JCM 4633</strain>
    </source>
</reference>
<keyword evidence="3" id="KW-0378">Hydrolase</keyword>
<keyword evidence="1" id="KW-0472">Membrane</keyword>
<reference evidence="3" key="2">
    <citation type="submission" date="2020-09" db="EMBL/GenBank/DDBJ databases">
        <authorList>
            <person name="Sun Q."/>
            <person name="Ohkuma M."/>
        </authorList>
    </citation>
    <scope>NUCLEOTIDE SEQUENCE</scope>
    <source>
        <strain evidence="3">JCM 4633</strain>
    </source>
</reference>
<evidence type="ECO:0000313" key="3">
    <source>
        <dbReference type="EMBL" id="GHC32722.1"/>
    </source>
</evidence>
<dbReference type="InterPro" id="IPR001466">
    <property type="entry name" value="Beta-lactam-related"/>
</dbReference>
<dbReference type="PANTHER" id="PTHR46825:SF7">
    <property type="entry name" value="D-ALANYL-D-ALANINE CARBOXYPEPTIDASE"/>
    <property type="match status" value="1"/>
</dbReference>
<dbReference type="AlphaFoldDB" id="A0A918TAH8"/>
<evidence type="ECO:0000256" key="1">
    <source>
        <dbReference type="SAM" id="Phobius"/>
    </source>
</evidence>
<keyword evidence="1" id="KW-1133">Transmembrane helix</keyword>
<dbReference type="SUPFAM" id="SSF56601">
    <property type="entry name" value="beta-lactamase/transpeptidase-like"/>
    <property type="match status" value="1"/>
</dbReference>